<feature type="compositionally biased region" description="Basic and acidic residues" evidence="1">
    <location>
        <begin position="163"/>
        <end position="183"/>
    </location>
</feature>
<evidence type="ECO:0000313" key="3">
    <source>
        <dbReference type="Proteomes" id="UP000218334"/>
    </source>
</evidence>
<keyword evidence="3" id="KW-1185">Reference proteome</keyword>
<evidence type="ECO:0000313" key="2">
    <source>
        <dbReference type="EMBL" id="PBK64084.1"/>
    </source>
</evidence>
<reference evidence="3" key="1">
    <citation type="journal article" date="2017" name="Nat. Ecol. Evol.">
        <title>Genome expansion and lineage-specific genetic innovations in the forest pathogenic fungi Armillaria.</title>
        <authorList>
            <person name="Sipos G."/>
            <person name="Prasanna A.N."/>
            <person name="Walter M.C."/>
            <person name="O'Connor E."/>
            <person name="Balint B."/>
            <person name="Krizsan K."/>
            <person name="Kiss B."/>
            <person name="Hess J."/>
            <person name="Varga T."/>
            <person name="Slot J."/>
            <person name="Riley R."/>
            <person name="Boka B."/>
            <person name="Rigling D."/>
            <person name="Barry K."/>
            <person name="Lee J."/>
            <person name="Mihaltcheva S."/>
            <person name="LaButti K."/>
            <person name="Lipzen A."/>
            <person name="Waldron R."/>
            <person name="Moloney N.M."/>
            <person name="Sperisen C."/>
            <person name="Kredics L."/>
            <person name="Vagvoelgyi C."/>
            <person name="Patrignani A."/>
            <person name="Fitzpatrick D."/>
            <person name="Nagy I."/>
            <person name="Doyle S."/>
            <person name="Anderson J.B."/>
            <person name="Grigoriev I.V."/>
            <person name="Gueldener U."/>
            <person name="Muensterkoetter M."/>
            <person name="Nagy L.G."/>
        </authorList>
    </citation>
    <scope>NUCLEOTIDE SEQUENCE [LARGE SCALE GENOMIC DNA]</scope>
    <source>
        <strain evidence="3">28-4</strain>
    </source>
</reference>
<evidence type="ECO:0000256" key="1">
    <source>
        <dbReference type="SAM" id="MobiDB-lite"/>
    </source>
</evidence>
<organism evidence="2 3">
    <name type="scientific">Armillaria solidipes</name>
    <dbReference type="NCBI Taxonomy" id="1076256"/>
    <lineage>
        <taxon>Eukaryota</taxon>
        <taxon>Fungi</taxon>
        <taxon>Dikarya</taxon>
        <taxon>Basidiomycota</taxon>
        <taxon>Agaricomycotina</taxon>
        <taxon>Agaricomycetes</taxon>
        <taxon>Agaricomycetidae</taxon>
        <taxon>Agaricales</taxon>
        <taxon>Marasmiineae</taxon>
        <taxon>Physalacriaceae</taxon>
        <taxon>Armillaria</taxon>
    </lineage>
</organism>
<dbReference type="EMBL" id="KZ293454">
    <property type="protein sequence ID" value="PBK64084.1"/>
    <property type="molecule type" value="Genomic_DNA"/>
</dbReference>
<sequence>MATTADDATLPTALLLVDSTTKKNKKKKKSKKTSVAATTTINSILQQQLDATADTSSDTAPTPLFTFSQAVKELNDAQEAGEDSKETLTRFWRHAYRLGEEDGRFEVSREMEQTGYQQGHDAAIAKLTAAGHQVEGECTAGRQARVDTGTFASMQDDTEAADEAFRRGKEAGLDEGRRDGYRDGVDEGRIEAEAGALELFFEGCSAGRKKGSAKEKEIWISAGHTESGICRAGSKDLVDVGIMVTAPTRTFTDAAVVTELHDNSSDLSFTKSEPFSWADDVSSIPIHSVEPLISSMPPPRDISCLSSGAQKPFASLQHRSKRNYILQRRTTGHRGHHHSNYLMPAGQHFSQCSYHPPASSHHGTFTMKAPSLDWTADPRLFRLRDALEDLGWFRR</sequence>
<proteinExistence type="predicted"/>
<gene>
    <name evidence="2" type="ORF">ARMSODRAFT_979459</name>
</gene>
<accession>A0A2H3B5F4</accession>
<protein>
    <submittedName>
        <fullName evidence="2">Uncharacterized protein</fullName>
    </submittedName>
</protein>
<feature type="region of interest" description="Disordered" evidence="1">
    <location>
        <begin position="158"/>
        <end position="183"/>
    </location>
</feature>
<name>A0A2H3B5F4_9AGAR</name>
<dbReference type="Proteomes" id="UP000218334">
    <property type="component" value="Unassembled WGS sequence"/>
</dbReference>
<dbReference type="AlphaFoldDB" id="A0A2H3B5F4"/>
<dbReference type="STRING" id="1076256.A0A2H3B5F4"/>